<gene>
    <name evidence="2" type="ORF">LZZ85_27430</name>
</gene>
<sequence>MKTIYTILFFLDLAVLILLAYLLLRLVDSGGHTVLMIAVCLGMIGSILLLGMFVGEYMRPQRGKGTDL</sequence>
<reference evidence="2" key="1">
    <citation type="submission" date="2022-01" db="EMBL/GenBank/DDBJ databases">
        <authorList>
            <person name="Jo J.-H."/>
            <person name="Im W.-T."/>
        </authorList>
    </citation>
    <scope>NUCLEOTIDE SEQUENCE</scope>
    <source>
        <strain evidence="2">NA20</strain>
    </source>
</reference>
<dbReference type="Proteomes" id="UP001165367">
    <property type="component" value="Unassembled WGS sequence"/>
</dbReference>
<feature type="transmembrane region" description="Helical" evidence="1">
    <location>
        <begin position="7"/>
        <end position="27"/>
    </location>
</feature>
<feature type="transmembrane region" description="Helical" evidence="1">
    <location>
        <begin position="33"/>
        <end position="54"/>
    </location>
</feature>
<comment type="caution">
    <text evidence="2">The sequence shown here is derived from an EMBL/GenBank/DDBJ whole genome shotgun (WGS) entry which is preliminary data.</text>
</comment>
<keyword evidence="3" id="KW-1185">Reference proteome</keyword>
<organism evidence="2 3">
    <name type="scientific">Terrimonas ginsenosidimutans</name>
    <dbReference type="NCBI Taxonomy" id="2908004"/>
    <lineage>
        <taxon>Bacteria</taxon>
        <taxon>Pseudomonadati</taxon>
        <taxon>Bacteroidota</taxon>
        <taxon>Chitinophagia</taxon>
        <taxon>Chitinophagales</taxon>
        <taxon>Chitinophagaceae</taxon>
        <taxon>Terrimonas</taxon>
    </lineage>
</organism>
<evidence type="ECO:0000313" key="3">
    <source>
        <dbReference type="Proteomes" id="UP001165367"/>
    </source>
</evidence>
<evidence type="ECO:0000313" key="2">
    <source>
        <dbReference type="EMBL" id="MCG2618066.1"/>
    </source>
</evidence>
<accession>A0ABS9L0D3</accession>
<keyword evidence="1" id="KW-0812">Transmembrane</keyword>
<protein>
    <submittedName>
        <fullName evidence="2">Uncharacterized protein</fullName>
    </submittedName>
</protein>
<name>A0ABS9L0D3_9BACT</name>
<keyword evidence="1" id="KW-1133">Transmembrane helix</keyword>
<keyword evidence="1" id="KW-0472">Membrane</keyword>
<proteinExistence type="predicted"/>
<evidence type="ECO:0000256" key="1">
    <source>
        <dbReference type="SAM" id="Phobius"/>
    </source>
</evidence>
<dbReference type="RefSeq" id="WP_237877171.1">
    <property type="nucleotide sequence ID" value="NZ_JAKLTR010000032.1"/>
</dbReference>
<dbReference type="EMBL" id="JAKLTR010000032">
    <property type="protein sequence ID" value="MCG2618066.1"/>
    <property type="molecule type" value="Genomic_DNA"/>
</dbReference>